<protein>
    <recommendedName>
        <fullName evidence="2">IrrE N-terminal-like domain-containing protein</fullName>
    </recommendedName>
</protein>
<organism evidence="1">
    <name type="scientific">uncultured Caudovirales phage</name>
    <dbReference type="NCBI Taxonomy" id="2100421"/>
    <lineage>
        <taxon>Viruses</taxon>
        <taxon>Duplodnaviria</taxon>
        <taxon>Heunggongvirae</taxon>
        <taxon>Uroviricota</taxon>
        <taxon>Caudoviricetes</taxon>
        <taxon>Peduoviridae</taxon>
        <taxon>Maltschvirus</taxon>
        <taxon>Maltschvirus maltsch</taxon>
    </lineage>
</organism>
<proteinExistence type="predicted"/>
<name>A0A6J5PTS4_9CAUD</name>
<accession>A0A6J5PTS4</accession>
<gene>
    <name evidence="1" type="ORF">UFOVP972_147</name>
</gene>
<evidence type="ECO:0008006" key="2">
    <source>
        <dbReference type="Google" id="ProtNLM"/>
    </source>
</evidence>
<dbReference type="EMBL" id="LR796923">
    <property type="protein sequence ID" value="CAB4175340.1"/>
    <property type="molecule type" value="Genomic_DNA"/>
</dbReference>
<evidence type="ECO:0000313" key="1">
    <source>
        <dbReference type="EMBL" id="CAB4175340.1"/>
    </source>
</evidence>
<reference evidence="1" key="1">
    <citation type="submission" date="2020-05" db="EMBL/GenBank/DDBJ databases">
        <authorList>
            <person name="Chiriac C."/>
            <person name="Salcher M."/>
            <person name="Ghai R."/>
            <person name="Kavagutti S V."/>
        </authorList>
    </citation>
    <scope>NUCLEOTIDE SEQUENCE</scope>
</reference>
<sequence>MKQKTIDIPIYECSLTIIIDKNFDYALKKYNLTGNYDNYGALTFGNNSNHKHYVVVFTDANHLSTIVHEIVHIKNHIFIDIGATLDLDNDEPEAYLSGWLFDQIYNFLVTYKSE</sequence>